<evidence type="ECO:0000313" key="2">
    <source>
        <dbReference type="Proteomes" id="UP001367508"/>
    </source>
</evidence>
<proteinExistence type="predicted"/>
<gene>
    <name evidence="1" type="ORF">VNO77_46816</name>
</gene>
<name>A0AAN9JGD7_CANGL</name>
<reference evidence="1 2" key="1">
    <citation type="submission" date="2024-01" db="EMBL/GenBank/DDBJ databases">
        <title>The genomes of 5 underutilized Papilionoideae crops provide insights into root nodulation and disease resistanc.</title>
        <authorList>
            <person name="Jiang F."/>
        </authorList>
    </citation>
    <scope>NUCLEOTIDE SEQUENCE [LARGE SCALE GENOMIC DNA]</scope>
    <source>
        <strain evidence="1">LVBAO_FW01</strain>
        <tissue evidence="1">Leaves</tissue>
    </source>
</reference>
<evidence type="ECO:0000313" key="1">
    <source>
        <dbReference type="EMBL" id="KAK7298358.1"/>
    </source>
</evidence>
<dbReference type="AlphaFoldDB" id="A0AAN9JGD7"/>
<dbReference type="Proteomes" id="UP001367508">
    <property type="component" value="Unassembled WGS sequence"/>
</dbReference>
<dbReference type="EMBL" id="JAYMYQ010000028">
    <property type="protein sequence ID" value="KAK7298358.1"/>
    <property type="molecule type" value="Genomic_DNA"/>
</dbReference>
<organism evidence="1 2">
    <name type="scientific">Canavalia gladiata</name>
    <name type="common">Sword bean</name>
    <name type="synonym">Dolichos gladiatus</name>
    <dbReference type="NCBI Taxonomy" id="3824"/>
    <lineage>
        <taxon>Eukaryota</taxon>
        <taxon>Viridiplantae</taxon>
        <taxon>Streptophyta</taxon>
        <taxon>Embryophyta</taxon>
        <taxon>Tracheophyta</taxon>
        <taxon>Spermatophyta</taxon>
        <taxon>Magnoliopsida</taxon>
        <taxon>eudicotyledons</taxon>
        <taxon>Gunneridae</taxon>
        <taxon>Pentapetalae</taxon>
        <taxon>rosids</taxon>
        <taxon>fabids</taxon>
        <taxon>Fabales</taxon>
        <taxon>Fabaceae</taxon>
        <taxon>Papilionoideae</taxon>
        <taxon>50 kb inversion clade</taxon>
        <taxon>NPAAA clade</taxon>
        <taxon>indigoferoid/millettioid clade</taxon>
        <taxon>Phaseoleae</taxon>
        <taxon>Canavalia</taxon>
    </lineage>
</organism>
<keyword evidence="2" id="KW-1185">Reference proteome</keyword>
<accession>A0AAN9JGD7</accession>
<sequence length="477" mass="53129">MRAGFGSKGHRGRVKKENRSIFPGRALRSFLFINRKSRQTGHYDDAQISINALKERDCQPLGSRERTKAAKLVLISLICTGLVPECGTKGLGLISDLAGLSTRPFAIKKKEKRDTVLLVLTGTEWPASQSPYSIERIPSPSPGFDPSLSTELRKMELRNSYFRKKSYIPPKGYLIVSPRISLPKIDGTGSAGSKHFFLTLATNYSPVHIGKTTTETGTQRPPTVTSTPGKAEALLGLRTIKTSLTLAFDLEPADLTDGLALPTSMQMPGKHVEKTVEKAFRGAVFIQLEISMRMLPTFDQPTSTTLEVGRENGSPPQQQDLWEGVVFEVNFSTEAFHDMRIWRLSALLFRIGVKTELGAGGSIYLLSSFARGQDPLLFHVEGRTDVIARVEEVDADFTLFAWGKERSHSTEKERSHSNVCERRGRKFSQLRVDDENGTCAQKSFKDRSPTTLLLIDHPLTPKWKDSGKADWRHQTIQ</sequence>
<protein>
    <submittedName>
        <fullName evidence="1">Uncharacterized protein</fullName>
    </submittedName>
</protein>
<comment type="caution">
    <text evidence="1">The sequence shown here is derived from an EMBL/GenBank/DDBJ whole genome shotgun (WGS) entry which is preliminary data.</text>
</comment>